<protein>
    <recommendedName>
        <fullName evidence="6">AP-3 complex subunit beta</fullName>
    </recommendedName>
</protein>
<feature type="region of interest" description="Disordered" evidence="7">
    <location>
        <begin position="831"/>
        <end position="851"/>
    </location>
</feature>
<dbReference type="InterPro" id="IPR011989">
    <property type="entry name" value="ARM-like"/>
</dbReference>
<keyword evidence="5 6" id="KW-0472">Membrane</keyword>
<dbReference type="InterPro" id="IPR016024">
    <property type="entry name" value="ARM-type_fold"/>
</dbReference>
<gene>
    <name evidence="9" type="ORF">CHC_T00010080001</name>
</gene>
<dbReference type="Pfam" id="PF01602">
    <property type="entry name" value="Adaptin_N"/>
    <property type="match status" value="1"/>
</dbReference>
<dbReference type="Gramene" id="CDF40326">
    <property type="protein sequence ID" value="CDF40326"/>
    <property type="gene ID" value="CHC_T00010080001"/>
</dbReference>
<dbReference type="PIRSF" id="PIRSF037096">
    <property type="entry name" value="AP3_complex_beta"/>
    <property type="match status" value="1"/>
</dbReference>
<feature type="compositionally biased region" description="Low complexity" evidence="7">
    <location>
        <begin position="754"/>
        <end position="764"/>
    </location>
</feature>
<dbReference type="GO" id="GO:0016192">
    <property type="term" value="P:vesicle-mediated transport"/>
    <property type="evidence" value="ECO:0007669"/>
    <property type="project" value="InterPro"/>
</dbReference>
<feature type="compositionally biased region" description="Acidic residues" evidence="7">
    <location>
        <begin position="765"/>
        <end position="774"/>
    </location>
</feature>
<evidence type="ECO:0000256" key="3">
    <source>
        <dbReference type="ARBA" id="ARBA00022448"/>
    </source>
</evidence>
<dbReference type="GeneID" id="17318339"/>
<dbReference type="InterPro" id="IPR026739">
    <property type="entry name" value="AP_beta"/>
</dbReference>
<dbReference type="InterPro" id="IPR026740">
    <property type="entry name" value="AP3_beta"/>
</dbReference>
<keyword evidence="4 6" id="KW-0653">Protein transport</keyword>
<dbReference type="InterPro" id="IPR002553">
    <property type="entry name" value="Clathrin/coatomer_adapt-like_N"/>
</dbReference>
<keyword evidence="10" id="KW-1185">Reference proteome</keyword>
<feature type="region of interest" description="Disordered" evidence="7">
    <location>
        <begin position="750"/>
        <end position="775"/>
    </location>
</feature>
<sequence length="1105" mass="118860">MAAVSSAASAAAARIGAALSDAQYFESSMVRVEDIRRQLDSRSVKEKLDAMKRVVALISLGKDASTFFPDVVKNVVAPSLDVKKLVYLYLVHYAEEKQDLALLAINSFQKDLSDHNQHIRALSLRVLSSIRVRVILQVVILAISKAAKDSSSYVRKAAAHAIGKVCALDSASKEVLLEPLQDLISDRSTQVMGSAIAAFEEVCPYNFSLIHPHYRRMCASLADVDPWGQITIMNMLLRYARIHFADPSASTADAQRSVHSRNSDLTLLLTNVLPLFYSMNNGVVASAIAMFYHLATKDEFCANAVKPLMRLVDIEDDGGQAVALNMAAAVVTRFPPALLPYVSELYVSAAHSAPIRVLRMTVLTRICAAADKPGGIGSMPHARRALLAELKEYLFRSDKDLAAASARAIGSLATAHPGSTPAIVKVLSSIVRSANSPAVVTEAIGVLRKLLQRHPSAQARALPQLIALLLAGEGSDRESIQEPAARSSVIWLIGEFYDKVQAVATEALRLLARGFVNEAAEVKLQILNLAAKAVAWNESARTGEAMSPSLPPGVPEDVRLRLLEYVISCAKYDRDYDVRDKARMFHLLFITQTNTPLFGTVCKAFCARKPIPASDDVTSWSMNIANLESDVVIGSLTQVLTGRRLAGFQALESWAKEDSEAALRDEVEGGGTGAAHNREYTGVSSADFGGAGTTANHGSTVWEPPMGISSSTVNLTGATGHGYNIGSLGVDMSSRLAGPSLNMKNVDPERFYESEGTSGSSEYDSSSEEEDDEGAVVSLGAQLFAHPNPQQVVNDLIDTGLAERSAEQFAPAKSTSEYDIEALLGSLSVSQEKSENKISLPDNSPDGQERSSWTRLVETWRSNGLEIDACYIRTPSAAGSDVTPVVLRLTNHGNTTLENISFSSHSGTYFAARKELPSLPPHHSDEVLANVRFRGKTTGVQFGVKVDAADVTSGELKPPVGFVVRPNIAITPGAFLSTEQSLRGMFGNECTVRLSQPEGSDWMGLSNLIRELILEKCFLSHVKTSVGGRSAADSEKFSIALAGHLPTPDSGSQGLHPVLVRLTVHSAQDEQTCKCQLWVGCEVMLFSATLMQACKSALVPLTQPS</sequence>
<reference evidence="10" key="1">
    <citation type="journal article" date="2013" name="Proc. Natl. Acad. Sci. U.S.A.">
        <title>Genome structure and metabolic features in the red seaweed Chondrus crispus shed light on evolution of the Archaeplastida.</title>
        <authorList>
            <person name="Collen J."/>
            <person name="Porcel B."/>
            <person name="Carre W."/>
            <person name="Ball S.G."/>
            <person name="Chaparro C."/>
            <person name="Tonon T."/>
            <person name="Barbeyron T."/>
            <person name="Michel G."/>
            <person name="Noel B."/>
            <person name="Valentin K."/>
            <person name="Elias M."/>
            <person name="Artiguenave F."/>
            <person name="Arun A."/>
            <person name="Aury J.M."/>
            <person name="Barbosa-Neto J.F."/>
            <person name="Bothwell J.H."/>
            <person name="Bouget F.Y."/>
            <person name="Brillet L."/>
            <person name="Cabello-Hurtado F."/>
            <person name="Capella-Gutierrez S."/>
            <person name="Charrier B."/>
            <person name="Cladiere L."/>
            <person name="Cock J.M."/>
            <person name="Coelho S.M."/>
            <person name="Colleoni C."/>
            <person name="Czjzek M."/>
            <person name="Da Silva C."/>
            <person name="Delage L."/>
            <person name="Denoeud F."/>
            <person name="Deschamps P."/>
            <person name="Dittami S.M."/>
            <person name="Gabaldon T."/>
            <person name="Gachon C.M."/>
            <person name="Groisillier A."/>
            <person name="Herve C."/>
            <person name="Jabbari K."/>
            <person name="Katinka M."/>
            <person name="Kloareg B."/>
            <person name="Kowalczyk N."/>
            <person name="Labadie K."/>
            <person name="Leblanc C."/>
            <person name="Lopez P.J."/>
            <person name="McLachlan D.H."/>
            <person name="Meslet-Cladiere L."/>
            <person name="Moustafa A."/>
            <person name="Nehr Z."/>
            <person name="Nyvall Collen P."/>
            <person name="Panaud O."/>
            <person name="Partensky F."/>
            <person name="Poulain J."/>
            <person name="Rensing S.A."/>
            <person name="Rousvoal S."/>
            <person name="Samson G."/>
            <person name="Symeonidi A."/>
            <person name="Weissenbach J."/>
            <person name="Zambounis A."/>
            <person name="Wincker P."/>
            <person name="Boyen C."/>
        </authorList>
    </citation>
    <scope>NUCLEOTIDE SEQUENCE [LARGE SCALE GENOMIC DNA]</scope>
    <source>
        <strain evidence="10">cv. Stackhouse</strain>
    </source>
</reference>
<dbReference type="Gene3D" id="1.25.10.10">
    <property type="entry name" value="Leucine-rich Repeat Variant"/>
    <property type="match status" value="1"/>
</dbReference>
<name>R7QS34_CHOCR</name>
<dbReference type="RefSeq" id="XP_005710620.1">
    <property type="nucleotide sequence ID" value="XM_005710563.1"/>
</dbReference>
<dbReference type="PANTHER" id="PTHR11134">
    <property type="entry name" value="ADAPTOR COMPLEX SUBUNIT BETA FAMILY MEMBER"/>
    <property type="match status" value="1"/>
</dbReference>
<evidence type="ECO:0000256" key="6">
    <source>
        <dbReference type="PIRNR" id="PIRNR037096"/>
    </source>
</evidence>
<dbReference type="SUPFAM" id="SSF48371">
    <property type="entry name" value="ARM repeat"/>
    <property type="match status" value="1"/>
</dbReference>
<accession>R7QS34</accession>
<evidence type="ECO:0000313" key="9">
    <source>
        <dbReference type="EMBL" id="CDF40326.1"/>
    </source>
</evidence>
<comment type="subcellular location">
    <subcellularLocation>
        <location evidence="1">Endomembrane system</location>
    </subcellularLocation>
</comment>
<dbReference type="Proteomes" id="UP000012073">
    <property type="component" value="Unassembled WGS sequence"/>
</dbReference>
<evidence type="ECO:0000256" key="5">
    <source>
        <dbReference type="ARBA" id="ARBA00023136"/>
    </source>
</evidence>
<proteinExistence type="inferred from homology"/>
<evidence type="ECO:0000256" key="4">
    <source>
        <dbReference type="ARBA" id="ARBA00022927"/>
    </source>
</evidence>
<comment type="similarity">
    <text evidence="2 6">Belongs to the adaptor complexes large subunit family.</text>
</comment>
<dbReference type="OrthoDB" id="10254310at2759"/>
<dbReference type="STRING" id="2769.R7QS34"/>
<dbReference type="KEGG" id="ccp:CHC_T00010080001"/>
<evidence type="ECO:0000259" key="8">
    <source>
        <dbReference type="Pfam" id="PF01602"/>
    </source>
</evidence>
<evidence type="ECO:0000256" key="7">
    <source>
        <dbReference type="SAM" id="MobiDB-lite"/>
    </source>
</evidence>
<evidence type="ECO:0000313" key="10">
    <source>
        <dbReference type="Proteomes" id="UP000012073"/>
    </source>
</evidence>
<organism evidence="9 10">
    <name type="scientific">Chondrus crispus</name>
    <name type="common">Carrageen Irish moss</name>
    <name type="synonym">Polymorpha crispa</name>
    <dbReference type="NCBI Taxonomy" id="2769"/>
    <lineage>
        <taxon>Eukaryota</taxon>
        <taxon>Rhodophyta</taxon>
        <taxon>Florideophyceae</taxon>
        <taxon>Rhodymeniophycidae</taxon>
        <taxon>Gigartinales</taxon>
        <taxon>Gigartinaceae</taxon>
        <taxon>Chondrus</taxon>
    </lineage>
</organism>
<dbReference type="GO" id="GO:0006886">
    <property type="term" value="P:intracellular protein transport"/>
    <property type="evidence" value="ECO:0007669"/>
    <property type="project" value="InterPro"/>
</dbReference>
<evidence type="ECO:0000256" key="2">
    <source>
        <dbReference type="ARBA" id="ARBA00006613"/>
    </source>
</evidence>
<feature type="domain" description="Clathrin/coatomer adaptor adaptin-like N-terminal" evidence="8">
    <location>
        <begin position="32"/>
        <end position="588"/>
    </location>
</feature>
<evidence type="ECO:0000256" key="1">
    <source>
        <dbReference type="ARBA" id="ARBA00004308"/>
    </source>
</evidence>
<feature type="compositionally biased region" description="Polar residues" evidence="7">
    <location>
        <begin position="841"/>
        <end position="851"/>
    </location>
</feature>
<dbReference type="AlphaFoldDB" id="R7QS34"/>
<dbReference type="GO" id="GO:0030123">
    <property type="term" value="C:AP-3 adaptor complex"/>
    <property type="evidence" value="ECO:0007669"/>
    <property type="project" value="UniProtKB-UniRule"/>
</dbReference>
<keyword evidence="3 6" id="KW-0813">Transport</keyword>
<dbReference type="GO" id="GO:0012505">
    <property type="term" value="C:endomembrane system"/>
    <property type="evidence" value="ECO:0007669"/>
    <property type="project" value="UniProtKB-SubCell"/>
</dbReference>
<dbReference type="EMBL" id="HG002154">
    <property type="protein sequence ID" value="CDF40326.1"/>
    <property type="molecule type" value="Genomic_DNA"/>
</dbReference>